<evidence type="ECO:0000256" key="2">
    <source>
        <dbReference type="SAM" id="MobiDB-lite"/>
    </source>
</evidence>
<gene>
    <name evidence="3" type="ORF">PACLA_8A052051</name>
</gene>
<dbReference type="OrthoDB" id="5985041at2759"/>
<dbReference type="EMBL" id="CACRXK020025714">
    <property type="protein sequence ID" value="CAB4039675.1"/>
    <property type="molecule type" value="Genomic_DNA"/>
</dbReference>
<evidence type="ECO:0000313" key="3">
    <source>
        <dbReference type="EMBL" id="CAB4039675.1"/>
    </source>
</evidence>
<protein>
    <submittedName>
        <fullName evidence="3">Uncharacterized protein</fullName>
    </submittedName>
</protein>
<reference evidence="3" key="1">
    <citation type="submission" date="2020-04" db="EMBL/GenBank/DDBJ databases">
        <authorList>
            <person name="Alioto T."/>
            <person name="Alioto T."/>
            <person name="Gomez Garrido J."/>
        </authorList>
    </citation>
    <scope>NUCLEOTIDE SEQUENCE</scope>
    <source>
        <strain evidence="3">A484AB</strain>
    </source>
</reference>
<dbReference type="PANTHER" id="PTHR37558:SF1">
    <property type="entry name" value="HTH CENPB-TYPE DOMAIN-CONTAINING PROTEIN"/>
    <property type="match status" value="1"/>
</dbReference>
<sequence length="247" mass="28929">MPPFRWPALGNDLALAKEVAVRKPQTPNDWDEIARVLSEAFSTTEKKIELKGRGCRERMDHLLEKHEQEDKKSLKKSGTEEEYGELSQLLDDILTFRRDMKEIKEREAMEKEKKKNKEIEDRNAGIEMRRKAMEGLAKRKSSTGSSSEDENSSEEDSFCSSSGGAIQAQATKRKAIKKRASRLSAVQMLEQKNERKTDLKEKELQLRAEELELQKKRFEEEAEERKERLKFELEERRIFLQVLRDRL</sequence>
<keyword evidence="4" id="KW-1185">Reference proteome</keyword>
<feature type="compositionally biased region" description="Basic and acidic residues" evidence="2">
    <location>
        <begin position="63"/>
        <end position="72"/>
    </location>
</feature>
<comment type="caution">
    <text evidence="3">The sequence shown here is derived from an EMBL/GenBank/DDBJ whole genome shotgun (WGS) entry which is preliminary data.</text>
</comment>
<feature type="coiled-coil region" evidence="1">
    <location>
        <begin position="189"/>
        <end position="235"/>
    </location>
</feature>
<organism evidence="3 4">
    <name type="scientific">Paramuricea clavata</name>
    <name type="common">Red gorgonian</name>
    <name type="synonym">Violescent sea-whip</name>
    <dbReference type="NCBI Taxonomy" id="317549"/>
    <lineage>
        <taxon>Eukaryota</taxon>
        <taxon>Metazoa</taxon>
        <taxon>Cnidaria</taxon>
        <taxon>Anthozoa</taxon>
        <taxon>Octocorallia</taxon>
        <taxon>Malacalcyonacea</taxon>
        <taxon>Plexauridae</taxon>
        <taxon>Paramuricea</taxon>
    </lineage>
</organism>
<evidence type="ECO:0000256" key="1">
    <source>
        <dbReference type="SAM" id="Coils"/>
    </source>
</evidence>
<dbReference type="PANTHER" id="PTHR37558">
    <property type="entry name" value="HTH CENPB-TYPE DOMAIN-CONTAINING PROTEIN"/>
    <property type="match status" value="1"/>
</dbReference>
<accession>A0A7D9K497</accession>
<dbReference type="AlphaFoldDB" id="A0A7D9K497"/>
<evidence type="ECO:0000313" key="4">
    <source>
        <dbReference type="Proteomes" id="UP001152795"/>
    </source>
</evidence>
<feature type="region of interest" description="Disordered" evidence="2">
    <location>
        <begin position="63"/>
        <end position="84"/>
    </location>
</feature>
<keyword evidence="1" id="KW-0175">Coiled coil</keyword>
<dbReference type="Proteomes" id="UP001152795">
    <property type="component" value="Unassembled WGS sequence"/>
</dbReference>
<feature type="compositionally biased region" description="Acidic residues" evidence="2">
    <location>
        <begin position="147"/>
        <end position="157"/>
    </location>
</feature>
<feature type="compositionally biased region" description="Basic and acidic residues" evidence="2">
    <location>
        <begin position="105"/>
        <end position="137"/>
    </location>
</feature>
<proteinExistence type="predicted"/>
<name>A0A7D9K497_PARCT</name>
<feature type="region of interest" description="Disordered" evidence="2">
    <location>
        <begin position="105"/>
        <end position="173"/>
    </location>
</feature>